<sequence>MRLLGRTAAKNAKQAQKNRPQPFQRTEMRNAGLYCGPKKERHGGRQCHSSHPHMPHEAYHFLLAGVHVTQLEKLSTCASYNV</sequence>
<evidence type="ECO:0000256" key="1">
    <source>
        <dbReference type="SAM" id="MobiDB-lite"/>
    </source>
</evidence>
<keyword evidence="3" id="KW-1185">Reference proteome</keyword>
<dbReference type="EMBL" id="JANPWB010000008">
    <property type="protein sequence ID" value="KAJ1162007.1"/>
    <property type="molecule type" value="Genomic_DNA"/>
</dbReference>
<feature type="region of interest" description="Disordered" evidence="1">
    <location>
        <begin position="1"/>
        <end position="29"/>
    </location>
</feature>
<accession>A0AAV7SDD2</accession>
<dbReference type="AlphaFoldDB" id="A0AAV7SDD2"/>
<evidence type="ECO:0000313" key="3">
    <source>
        <dbReference type="Proteomes" id="UP001066276"/>
    </source>
</evidence>
<organism evidence="2 3">
    <name type="scientific">Pleurodeles waltl</name>
    <name type="common">Iberian ribbed newt</name>
    <dbReference type="NCBI Taxonomy" id="8319"/>
    <lineage>
        <taxon>Eukaryota</taxon>
        <taxon>Metazoa</taxon>
        <taxon>Chordata</taxon>
        <taxon>Craniata</taxon>
        <taxon>Vertebrata</taxon>
        <taxon>Euteleostomi</taxon>
        <taxon>Amphibia</taxon>
        <taxon>Batrachia</taxon>
        <taxon>Caudata</taxon>
        <taxon>Salamandroidea</taxon>
        <taxon>Salamandridae</taxon>
        <taxon>Pleurodelinae</taxon>
        <taxon>Pleurodeles</taxon>
    </lineage>
</organism>
<feature type="compositionally biased region" description="Low complexity" evidence="1">
    <location>
        <begin position="8"/>
        <end position="18"/>
    </location>
</feature>
<protein>
    <submittedName>
        <fullName evidence="2">Uncharacterized protein</fullName>
    </submittedName>
</protein>
<gene>
    <name evidence="2" type="ORF">NDU88_002487</name>
</gene>
<comment type="caution">
    <text evidence="2">The sequence shown here is derived from an EMBL/GenBank/DDBJ whole genome shotgun (WGS) entry which is preliminary data.</text>
</comment>
<evidence type="ECO:0000313" key="2">
    <source>
        <dbReference type="EMBL" id="KAJ1162007.1"/>
    </source>
</evidence>
<proteinExistence type="predicted"/>
<dbReference type="Proteomes" id="UP001066276">
    <property type="component" value="Chromosome 4_2"/>
</dbReference>
<reference evidence="2" key="1">
    <citation type="journal article" date="2022" name="bioRxiv">
        <title>Sequencing and chromosome-scale assembly of the giantPleurodeles waltlgenome.</title>
        <authorList>
            <person name="Brown T."/>
            <person name="Elewa A."/>
            <person name="Iarovenko S."/>
            <person name="Subramanian E."/>
            <person name="Araus A.J."/>
            <person name="Petzold A."/>
            <person name="Susuki M."/>
            <person name="Suzuki K.-i.T."/>
            <person name="Hayashi T."/>
            <person name="Toyoda A."/>
            <person name="Oliveira C."/>
            <person name="Osipova E."/>
            <person name="Leigh N.D."/>
            <person name="Simon A."/>
            <person name="Yun M.H."/>
        </authorList>
    </citation>
    <scope>NUCLEOTIDE SEQUENCE</scope>
    <source>
        <strain evidence="2">20211129_DDA</strain>
        <tissue evidence="2">Liver</tissue>
    </source>
</reference>
<name>A0AAV7SDD2_PLEWA</name>